<accession>E3QBF9</accession>
<dbReference type="Proteomes" id="UP000008782">
    <property type="component" value="Unassembled WGS sequence"/>
</dbReference>
<dbReference type="HOGENOM" id="CLU_2256390_0_0_1"/>
<evidence type="ECO:0000313" key="2">
    <source>
        <dbReference type="EMBL" id="EFQ28298.1"/>
    </source>
</evidence>
<reference evidence="3" key="1">
    <citation type="journal article" date="2012" name="Nat. Genet.">
        <title>Lifestyle transitions in plant pathogenic Colletotrichum fungi deciphered by genome and transcriptome analyses.</title>
        <authorList>
            <person name="O'Connell R.J."/>
            <person name="Thon M.R."/>
            <person name="Hacquard S."/>
            <person name="Amyotte S.G."/>
            <person name="Kleemann J."/>
            <person name="Torres M.F."/>
            <person name="Damm U."/>
            <person name="Buiate E.A."/>
            <person name="Epstein L."/>
            <person name="Alkan N."/>
            <person name="Altmueller J."/>
            <person name="Alvarado-Balderrama L."/>
            <person name="Bauser C.A."/>
            <person name="Becker C."/>
            <person name="Birren B.W."/>
            <person name="Chen Z."/>
            <person name="Choi J."/>
            <person name="Crouch J.A."/>
            <person name="Duvick J.P."/>
            <person name="Farman M.A."/>
            <person name="Gan P."/>
            <person name="Heiman D."/>
            <person name="Henrissat B."/>
            <person name="Howard R.J."/>
            <person name="Kabbage M."/>
            <person name="Koch C."/>
            <person name="Kracher B."/>
            <person name="Kubo Y."/>
            <person name="Law A.D."/>
            <person name="Lebrun M.-H."/>
            <person name="Lee Y.-H."/>
            <person name="Miyara I."/>
            <person name="Moore N."/>
            <person name="Neumann U."/>
            <person name="Nordstroem K."/>
            <person name="Panaccione D.G."/>
            <person name="Panstruga R."/>
            <person name="Place M."/>
            <person name="Proctor R.H."/>
            <person name="Prusky D."/>
            <person name="Rech G."/>
            <person name="Reinhardt R."/>
            <person name="Rollins J.A."/>
            <person name="Rounsley S."/>
            <person name="Schardl C.L."/>
            <person name="Schwartz D.C."/>
            <person name="Shenoy N."/>
            <person name="Shirasu K."/>
            <person name="Sikhakolli U.R."/>
            <person name="Stueber K."/>
            <person name="Sukno S.A."/>
            <person name="Sweigard J.A."/>
            <person name="Takano Y."/>
            <person name="Takahara H."/>
            <person name="Trail F."/>
            <person name="van der Does H.C."/>
            <person name="Voll L.M."/>
            <person name="Will I."/>
            <person name="Young S."/>
            <person name="Zeng Q."/>
            <person name="Zhang J."/>
            <person name="Zhou S."/>
            <person name="Dickman M.B."/>
            <person name="Schulze-Lefert P."/>
            <person name="Ver Loren van Themaat E."/>
            <person name="Ma L.-J."/>
            <person name="Vaillancourt L.J."/>
        </authorList>
    </citation>
    <scope>NUCLEOTIDE SEQUENCE [LARGE SCALE GENOMIC DNA]</scope>
    <source>
        <strain evidence="3">M1.001 / M2 / FGSC 10212</strain>
    </source>
</reference>
<feature type="non-terminal residue" evidence="2">
    <location>
        <position position="1"/>
    </location>
</feature>
<dbReference type="AlphaFoldDB" id="E3QBF9"/>
<evidence type="ECO:0000256" key="1">
    <source>
        <dbReference type="SAM" id="MobiDB-lite"/>
    </source>
</evidence>
<feature type="region of interest" description="Disordered" evidence="1">
    <location>
        <begin position="37"/>
        <end position="70"/>
    </location>
</feature>
<evidence type="ECO:0000313" key="3">
    <source>
        <dbReference type="Proteomes" id="UP000008782"/>
    </source>
</evidence>
<gene>
    <name evidence="2" type="ORF">GLRG_03442</name>
</gene>
<dbReference type="VEuPathDB" id="FungiDB:GLRG_03442"/>
<dbReference type="EMBL" id="GG697340">
    <property type="protein sequence ID" value="EFQ28298.1"/>
    <property type="molecule type" value="Genomic_DNA"/>
</dbReference>
<dbReference type="GeneID" id="24408807"/>
<dbReference type="RefSeq" id="XP_008092318.1">
    <property type="nucleotide sequence ID" value="XM_008094127.1"/>
</dbReference>
<organism evidence="3">
    <name type="scientific">Colletotrichum graminicola (strain M1.001 / M2 / FGSC 10212)</name>
    <name type="common">Maize anthracnose fungus</name>
    <name type="synonym">Glomerella graminicola</name>
    <dbReference type="NCBI Taxonomy" id="645133"/>
    <lineage>
        <taxon>Eukaryota</taxon>
        <taxon>Fungi</taxon>
        <taxon>Dikarya</taxon>
        <taxon>Ascomycota</taxon>
        <taxon>Pezizomycotina</taxon>
        <taxon>Sordariomycetes</taxon>
        <taxon>Hypocreomycetidae</taxon>
        <taxon>Glomerellales</taxon>
        <taxon>Glomerellaceae</taxon>
        <taxon>Colletotrichum</taxon>
        <taxon>Colletotrichum graminicola species complex</taxon>
    </lineage>
</organism>
<name>E3QBF9_COLGM</name>
<protein>
    <submittedName>
        <fullName evidence="2">Uncharacterized protein</fullName>
    </submittedName>
</protein>
<proteinExistence type="predicted"/>
<sequence>RVMEKAVRVHHSTQYSSRTRLKVRLCCDSFCHCVQTRKRDRKSKNITKGSPWHVYPPPPGNPTPAYMSRSKRVAVRRANKDSWKPREKLPTLFCFTNHTPPQAF</sequence>
<keyword evidence="3" id="KW-1185">Reference proteome</keyword>